<evidence type="ECO:0000256" key="1">
    <source>
        <dbReference type="ARBA" id="ARBA00006484"/>
    </source>
</evidence>
<evidence type="ECO:0000313" key="2">
    <source>
        <dbReference type="EMBL" id="KAK7685398.1"/>
    </source>
</evidence>
<dbReference type="AlphaFoldDB" id="A0AAW0G5X3"/>
<proteinExistence type="inferred from homology"/>
<dbReference type="InterPro" id="IPR002347">
    <property type="entry name" value="SDR_fam"/>
</dbReference>
<keyword evidence="3" id="KW-1185">Reference proteome</keyword>
<name>A0AAW0G5X3_9APHY</name>
<accession>A0AAW0G5X3</accession>
<dbReference type="InterPro" id="IPR051468">
    <property type="entry name" value="Fungal_SecMetab_SDRs"/>
</dbReference>
<dbReference type="GO" id="GO:0005737">
    <property type="term" value="C:cytoplasm"/>
    <property type="evidence" value="ECO:0007669"/>
    <property type="project" value="TreeGrafter"/>
</dbReference>
<dbReference type="InterPro" id="IPR036291">
    <property type="entry name" value="NAD(P)-bd_dom_sf"/>
</dbReference>
<dbReference type="GO" id="GO:0016491">
    <property type="term" value="F:oxidoreductase activity"/>
    <property type="evidence" value="ECO:0007669"/>
    <property type="project" value="TreeGrafter"/>
</dbReference>
<evidence type="ECO:0000313" key="3">
    <source>
        <dbReference type="Proteomes" id="UP001385951"/>
    </source>
</evidence>
<organism evidence="2 3">
    <name type="scientific">Cerrena zonata</name>
    <dbReference type="NCBI Taxonomy" id="2478898"/>
    <lineage>
        <taxon>Eukaryota</taxon>
        <taxon>Fungi</taxon>
        <taxon>Dikarya</taxon>
        <taxon>Basidiomycota</taxon>
        <taxon>Agaricomycotina</taxon>
        <taxon>Agaricomycetes</taxon>
        <taxon>Polyporales</taxon>
        <taxon>Cerrenaceae</taxon>
        <taxon>Cerrena</taxon>
    </lineage>
</organism>
<dbReference type="PANTHER" id="PTHR43544">
    <property type="entry name" value="SHORT-CHAIN DEHYDROGENASE/REDUCTASE"/>
    <property type="match status" value="1"/>
</dbReference>
<comment type="caution">
    <text evidence="2">The sequence shown here is derived from an EMBL/GenBank/DDBJ whole genome shotgun (WGS) entry which is preliminary data.</text>
</comment>
<dbReference type="PANTHER" id="PTHR43544:SF12">
    <property type="entry name" value="NAD(P)-BINDING ROSSMANN-FOLD SUPERFAMILY PROTEIN"/>
    <property type="match status" value="1"/>
</dbReference>
<comment type="similarity">
    <text evidence="1">Belongs to the short-chain dehydrogenases/reductases (SDR) family.</text>
</comment>
<dbReference type="Proteomes" id="UP001385951">
    <property type="component" value="Unassembled WGS sequence"/>
</dbReference>
<dbReference type="Pfam" id="PF00106">
    <property type="entry name" value="adh_short"/>
    <property type="match status" value="1"/>
</dbReference>
<protein>
    <submittedName>
        <fullName evidence="2">Uncharacterized protein</fullName>
    </submittedName>
</protein>
<dbReference type="EMBL" id="JASBNA010000020">
    <property type="protein sequence ID" value="KAK7685398.1"/>
    <property type="molecule type" value="Genomic_DNA"/>
</dbReference>
<reference evidence="2 3" key="1">
    <citation type="submission" date="2022-09" db="EMBL/GenBank/DDBJ databases">
        <authorList>
            <person name="Palmer J.M."/>
        </authorList>
    </citation>
    <scope>NUCLEOTIDE SEQUENCE [LARGE SCALE GENOMIC DNA]</scope>
    <source>
        <strain evidence="2 3">DSM 7382</strain>
    </source>
</reference>
<dbReference type="Gene3D" id="3.40.50.720">
    <property type="entry name" value="NAD(P)-binding Rossmann-like Domain"/>
    <property type="match status" value="1"/>
</dbReference>
<gene>
    <name evidence="2" type="ORF">QCA50_011261</name>
</gene>
<dbReference type="SUPFAM" id="SSF51735">
    <property type="entry name" value="NAD(P)-binding Rossmann-fold domains"/>
    <property type="match status" value="1"/>
</dbReference>
<sequence>MSSTTATWLVTGSSRGLGIEMVIQLLYSPSNVVIATARNPSRATSLIALRAQNKTRLHILQLDVTDQASIQQCASGS</sequence>